<dbReference type="OrthoDB" id="9800237at2"/>
<organism evidence="5 6">
    <name type="scientific">Rubellimicrobium rubrum</name>
    <dbReference type="NCBI Taxonomy" id="2585369"/>
    <lineage>
        <taxon>Bacteria</taxon>
        <taxon>Pseudomonadati</taxon>
        <taxon>Pseudomonadota</taxon>
        <taxon>Alphaproteobacteria</taxon>
        <taxon>Rhodobacterales</taxon>
        <taxon>Roseobacteraceae</taxon>
        <taxon>Rubellimicrobium</taxon>
    </lineage>
</organism>
<dbReference type="SUPFAM" id="SSF53659">
    <property type="entry name" value="Isocitrate/Isopropylmalate dehydrogenase-like"/>
    <property type="match status" value="1"/>
</dbReference>
<keyword evidence="2 5" id="KW-0808">Transferase</keyword>
<sequence>MSLIDDHPFLSNRTPHAPDTLLRQARGAPPPRVALVNAGAPTPLEGLREACEAGLAEPILLGEPIKIHAAAETIGWDIRPFRLIAAPGDSAAPRAAALAVAGETDAIMKGQIHTSTFLKGLLPSSMGLRDKGATCGHVFHITMPDSDRPLFLTDAALNVRPDLATRQACLAHAVRLAGLVGVERPRAGILAPSEDVTPTIACTGEAAAIAAWAKGALKQAVVEGPLALDLILSRRAAAIKGVESQVAGRADIILVPEINAGNALFKLMSLGMAACAAGVVMGARVPILLTSRGQGAPDRIASAALGAILAADARSRRAVAA</sequence>
<protein>
    <submittedName>
        <fullName evidence="5">Phosphate acetyltransferase</fullName>
    </submittedName>
</protein>
<name>A0A5C4N0T0_9RHOB</name>
<dbReference type="EMBL" id="VDFU01000009">
    <property type="protein sequence ID" value="TNC49852.1"/>
    <property type="molecule type" value="Genomic_DNA"/>
</dbReference>
<dbReference type="GO" id="GO:0016746">
    <property type="term" value="F:acyltransferase activity"/>
    <property type="evidence" value="ECO:0007669"/>
    <property type="project" value="UniProtKB-KW"/>
</dbReference>
<comment type="similarity">
    <text evidence="1">Belongs to the phosphate acetyltransferase and butyryltransferase family.</text>
</comment>
<dbReference type="Proteomes" id="UP000305887">
    <property type="component" value="Unassembled WGS sequence"/>
</dbReference>
<reference evidence="5 6" key="1">
    <citation type="submission" date="2019-06" db="EMBL/GenBank/DDBJ databases">
        <title>YIM 131921 draft genome.</title>
        <authorList>
            <person name="Jiang L."/>
        </authorList>
    </citation>
    <scope>NUCLEOTIDE SEQUENCE [LARGE SCALE GENOMIC DNA]</scope>
    <source>
        <strain evidence="5 6">YIM 131921</strain>
    </source>
</reference>
<dbReference type="RefSeq" id="WP_139076628.1">
    <property type="nucleotide sequence ID" value="NZ_VDFU01000009.1"/>
</dbReference>
<dbReference type="InterPro" id="IPR012147">
    <property type="entry name" value="P_Ac_Bu_trans"/>
</dbReference>
<evidence type="ECO:0000313" key="5">
    <source>
        <dbReference type="EMBL" id="TNC49852.1"/>
    </source>
</evidence>
<evidence type="ECO:0000256" key="2">
    <source>
        <dbReference type="ARBA" id="ARBA00022679"/>
    </source>
</evidence>
<accession>A0A5C4N0T0</accession>
<dbReference type="AlphaFoldDB" id="A0A5C4N0T0"/>
<evidence type="ECO:0000256" key="3">
    <source>
        <dbReference type="ARBA" id="ARBA00023315"/>
    </source>
</evidence>
<gene>
    <name evidence="5" type="ORF">FHG66_10075</name>
</gene>
<keyword evidence="6" id="KW-1185">Reference proteome</keyword>
<comment type="caution">
    <text evidence="5">The sequence shown here is derived from an EMBL/GenBank/DDBJ whole genome shotgun (WGS) entry which is preliminary data.</text>
</comment>
<dbReference type="PIRSF" id="PIRSF000428">
    <property type="entry name" value="P_Ac_trans"/>
    <property type="match status" value="1"/>
</dbReference>
<feature type="domain" description="Phosphate acetyl/butaryl transferase" evidence="4">
    <location>
        <begin position="95"/>
        <end position="306"/>
    </location>
</feature>
<dbReference type="InterPro" id="IPR050500">
    <property type="entry name" value="Phos_Acetyltrans/Butyryltrans"/>
</dbReference>
<dbReference type="InterPro" id="IPR002505">
    <property type="entry name" value="PTA_PTB"/>
</dbReference>
<dbReference type="Pfam" id="PF01515">
    <property type="entry name" value="PTA_PTB"/>
    <property type="match status" value="1"/>
</dbReference>
<evidence type="ECO:0000313" key="6">
    <source>
        <dbReference type="Proteomes" id="UP000305887"/>
    </source>
</evidence>
<evidence type="ECO:0000256" key="1">
    <source>
        <dbReference type="ARBA" id="ARBA00005656"/>
    </source>
</evidence>
<dbReference type="Gene3D" id="3.40.718.10">
    <property type="entry name" value="Isopropylmalate Dehydrogenase"/>
    <property type="match status" value="1"/>
</dbReference>
<dbReference type="PANTHER" id="PTHR43356:SF2">
    <property type="entry name" value="PHOSPHATE ACETYLTRANSFERASE"/>
    <property type="match status" value="1"/>
</dbReference>
<dbReference type="PANTHER" id="PTHR43356">
    <property type="entry name" value="PHOSPHATE ACETYLTRANSFERASE"/>
    <property type="match status" value="1"/>
</dbReference>
<keyword evidence="3" id="KW-0012">Acyltransferase</keyword>
<evidence type="ECO:0000259" key="4">
    <source>
        <dbReference type="Pfam" id="PF01515"/>
    </source>
</evidence>
<proteinExistence type="inferred from homology"/>